<keyword evidence="4 6" id="KW-0663">Pyridoxal phosphate</keyword>
<evidence type="ECO:0000256" key="2">
    <source>
        <dbReference type="ARBA" id="ARBA00009533"/>
    </source>
</evidence>
<dbReference type="InterPro" id="IPR015424">
    <property type="entry name" value="PyrdxlP-dep_Trfase"/>
</dbReference>
<dbReference type="PANTHER" id="PTHR45677:SF8">
    <property type="entry name" value="CYSTEINE SULFINIC ACID DECARBOXYLASE"/>
    <property type="match status" value="1"/>
</dbReference>
<comment type="cofactor">
    <cofactor evidence="1 6">
        <name>pyridoxal 5'-phosphate</name>
        <dbReference type="ChEBI" id="CHEBI:597326"/>
    </cofactor>
</comment>
<sequence length="496" mass="54526">MHLLNQQTSAQYVTHMQKTSAVIKQWLDDNNVYLGGTPQQVQVTNAFSIGEQGRDIDTILADIQSKFLPSCVSTANANCLAHLHPPTLVIGQIAEMIIAATNQSMDSWNQSPAATYIEKDLIHWLCQRCQFNSDSNQKSSNAGGVFTSGGTQSNLMGLLLARNQFYKAKGVDVQKDGLMGQPSGNILCSDQAHFSIEKNAALLGLGQRSVIKVATDASGAMLMSDLQHQIDSLGADNVMAIIATAGTTDLGAIDPLIAIGKICRDENIWLHVDAAWGGALLLSQRYRHLINGLNQADSITLDFHKHFFLPISCGAFLLRDNRNFESIRHHSEYLNSADDEQENIPNLVTYSLQTTRRFDALKLWMALDLLGTEDYAALIDSCLDTAKQAAQLIDANENFVLVHEPIISSVLFYFTPKDTALSDDQLAQLNRHIAQALLVNNIANVATTQFKQRLCLKFTILNPNTQINDIADIIEQMAIAGFNRLNSDNLNVDGKK</sequence>
<name>A0ABQ3GQF9_9GAMM</name>
<evidence type="ECO:0000256" key="4">
    <source>
        <dbReference type="ARBA" id="ARBA00022898"/>
    </source>
</evidence>
<evidence type="ECO:0000313" key="7">
    <source>
        <dbReference type="EMBL" id="GHD28692.1"/>
    </source>
</evidence>
<accession>A0ABQ3GQF9</accession>
<dbReference type="Gene3D" id="3.40.640.10">
    <property type="entry name" value="Type I PLP-dependent aspartate aminotransferase-like (Major domain)"/>
    <property type="match status" value="1"/>
</dbReference>
<dbReference type="SUPFAM" id="SSF53383">
    <property type="entry name" value="PLP-dependent transferases"/>
    <property type="match status" value="1"/>
</dbReference>
<proteinExistence type="inferred from homology"/>
<dbReference type="InterPro" id="IPR002129">
    <property type="entry name" value="PyrdxlP-dep_de-COase"/>
</dbReference>
<evidence type="ECO:0000256" key="3">
    <source>
        <dbReference type="ARBA" id="ARBA00022793"/>
    </source>
</evidence>
<evidence type="ECO:0000256" key="1">
    <source>
        <dbReference type="ARBA" id="ARBA00001933"/>
    </source>
</evidence>
<gene>
    <name evidence="7" type="ORF">GCM10016272_08240</name>
</gene>
<dbReference type="EMBL" id="BMZR01000001">
    <property type="protein sequence ID" value="GHD28692.1"/>
    <property type="molecule type" value="Genomic_DNA"/>
</dbReference>
<keyword evidence="5 6" id="KW-0456">Lyase</keyword>
<reference evidence="8" key="1">
    <citation type="journal article" date="2019" name="Int. J. Syst. Evol. Microbiol.">
        <title>The Global Catalogue of Microorganisms (GCM) 10K type strain sequencing project: providing services to taxonomists for standard genome sequencing and annotation.</title>
        <authorList>
            <consortium name="The Broad Institute Genomics Platform"/>
            <consortium name="The Broad Institute Genome Sequencing Center for Infectious Disease"/>
            <person name="Wu L."/>
            <person name="Ma J."/>
        </authorList>
    </citation>
    <scope>NUCLEOTIDE SEQUENCE [LARGE SCALE GENOMIC DNA]</scope>
    <source>
        <strain evidence="8">KCTC 42280</strain>
    </source>
</reference>
<comment type="similarity">
    <text evidence="2 6">Belongs to the group II decarboxylase family.</text>
</comment>
<evidence type="ECO:0000256" key="6">
    <source>
        <dbReference type="RuleBase" id="RU000382"/>
    </source>
</evidence>
<dbReference type="PRINTS" id="PR00800">
    <property type="entry name" value="YHDCRBOXLASE"/>
</dbReference>
<organism evidence="7 8">
    <name type="scientific">Psychrobacter glaciei</name>
    <dbReference type="NCBI Taxonomy" id="619771"/>
    <lineage>
        <taxon>Bacteria</taxon>
        <taxon>Pseudomonadati</taxon>
        <taxon>Pseudomonadota</taxon>
        <taxon>Gammaproteobacteria</taxon>
        <taxon>Moraxellales</taxon>
        <taxon>Moraxellaceae</taxon>
        <taxon>Psychrobacter</taxon>
    </lineage>
</organism>
<dbReference type="InterPro" id="IPR010977">
    <property type="entry name" value="Aromatic_deC"/>
</dbReference>
<dbReference type="Gene3D" id="3.90.1150.170">
    <property type="match status" value="1"/>
</dbReference>
<evidence type="ECO:0000256" key="5">
    <source>
        <dbReference type="ARBA" id="ARBA00023239"/>
    </source>
</evidence>
<evidence type="ECO:0000313" key="8">
    <source>
        <dbReference type="Proteomes" id="UP000610203"/>
    </source>
</evidence>
<dbReference type="PANTHER" id="PTHR45677">
    <property type="entry name" value="GLUTAMATE DECARBOXYLASE-RELATED"/>
    <property type="match status" value="1"/>
</dbReference>
<dbReference type="CDD" id="cd06450">
    <property type="entry name" value="DOPA_deC_like"/>
    <property type="match status" value="1"/>
</dbReference>
<keyword evidence="8" id="KW-1185">Reference proteome</keyword>
<dbReference type="InterPro" id="IPR021115">
    <property type="entry name" value="Pyridoxal-P_BS"/>
</dbReference>
<dbReference type="Pfam" id="PF00282">
    <property type="entry name" value="Pyridoxal_deC"/>
    <property type="match status" value="1"/>
</dbReference>
<keyword evidence="3" id="KW-0210">Decarboxylase</keyword>
<dbReference type="Proteomes" id="UP000610203">
    <property type="component" value="Unassembled WGS sequence"/>
</dbReference>
<dbReference type="PROSITE" id="PS00392">
    <property type="entry name" value="DDC_GAD_HDC_YDC"/>
    <property type="match status" value="1"/>
</dbReference>
<protein>
    <submittedName>
        <fullName evidence="7">2,4-diaminobutyrate decarboxylase</fullName>
    </submittedName>
</protein>
<dbReference type="InterPro" id="IPR015421">
    <property type="entry name" value="PyrdxlP-dep_Trfase_major"/>
</dbReference>
<comment type="caution">
    <text evidence="7">The sequence shown here is derived from an EMBL/GenBank/DDBJ whole genome shotgun (WGS) entry which is preliminary data.</text>
</comment>
<dbReference type="RefSeq" id="WP_189582033.1">
    <property type="nucleotide sequence ID" value="NZ_BMZR01000001.1"/>
</dbReference>